<evidence type="ECO:0000313" key="6">
    <source>
        <dbReference type="EMBL" id="GEM03638.1"/>
    </source>
</evidence>
<name>A0A1I6R2E6_9BACI</name>
<dbReference type="Gene3D" id="1.20.120.30">
    <property type="entry name" value="Aspartate receptor, ligand-binding domain"/>
    <property type="match status" value="1"/>
</dbReference>
<organism evidence="7 8">
    <name type="scientific">Halolactibacillus miurensis</name>
    <dbReference type="NCBI Taxonomy" id="306541"/>
    <lineage>
        <taxon>Bacteria</taxon>
        <taxon>Bacillati</taxon>
        <taxon>Bacillota</taxon>
        <taxon>Bacilli</taxon>
        <taxon>Bacillales</taxon>
        <taxon>Bacillaceae</taxon>
        <taxon>Halolactibacillus</taxon>
    </lineage>
</organism>
<feature type="domain" description="Methyl-accepting transducer" evidence="5">
    <location>
        <begin position="64"/>
        <end position="276"/>
    </location>
</feature>
<dbReference type="InterPro" id="IPR004089">
    <property type="entry name" value="MCPsignal_dom"/>
</dbReference>
<keyword evidence="4" id="KW-0175">Coiled coil</keyword>
<dbReference type="InterPro" id="IPR004090">
    <property type="entry name" value="Chemotax_Me-accpt_rcpt"/>
</dbReference>
<evidence type="ECO:0000256" key="3">
    <source>
        <dbReference type="PROSITE-ProRule" id="PRU00284"/>
    </source>
</evidence>
<dbReference type="GO" id="GO:0007165">
    <property type="term" value="P:signal transduction"/>
    <property type="evidence" value="ECO:0007669"/>
    <property type="project" value="UniProtKB-KW"/>
</dbReference>
<dbReference type="GO" id="GO:0004888">
    <property type="term" value="F:transmembrane signaling receptor activity"/>
    <property type="evidence" value="ECO:0007669"/>
    <property type="project" value="InterPro"/>
</dbReference>
<evidence type="ECO:0000313" key="7">
    <source>
        <dbReference type="EMBL" id="SFS58853.1"/>
    </source>
</evidence>
<dbReference type="Gene3D" id="1.10.287.950">
    <property type="entry name" value="Methyl-accepting chemotaxis protein"/>
    <property type="match status" value="1"/>
</dbReference>
<dbReference type="EMBL" id="FPAI01000005">
    <property type="protein sequence ID" value="SFS58853.1"/>
    <property type="molecule type" value="Genomic_DNA"/>
</dbReference>
<dbReference type="Pfam" id="PF00015">
    <property type="entry name" value="MCPsignal"/>
    <property type="match status" value="1"/>
</dbReference>
<comment type="similarity">
    <text evidence="2">Belongs to the methyl-accepting chemotaxis (MCP) protein family.</text>
</comment>
<evidence type="ECO:0000313" key="9">
    <source>
        <dbReference type="Proteomes" id="UP000321773"/>
    </source>
</evidence>
<dbReference type="STRING" id="306541.SAMN05421668_10549"/>
<evidence type="ECO:0000313" key="8">
    <source>
        <dbReference type="Proteomes" id="UP000199139"/>
    </source>
</evidence>
<evidence type="ECO:0000256" key="4">
    <source>
        <dbReference type="SAM" id="Coils"/>
    </source>
</evidence>
<dbReference type="SUPFAM" id="SSF58104">
    <property type="entry name" value="Methyl-accepting chemotaxis protein (MCP) signaling domain"/>
    <property type="match status" value="1"/>
</dbReference>
<keyword evidence="9" id="KW-1185">Reference proteome</keyword>
<dbReference type="Proteomes" id="UP000199139">
    <property type="component" value="Unassembled WGS sequence"/>
</dbReference>
<sequence>MFKKKPKHPVNIQANDTKAVVDDLTTKLSEKRNDLETTLVSINALLIEMTSLDYIKQMILSVRNQADLIESVASGSEELASTTEEIAKQTQTSAEKAGVAKTTTDKSLSDAQTAFKQMNKDVSRVGEIKTDMAEVIKEAARITDMVDVIKGVAEQTNLLALNSSIEAARAGEHGKGFSVVANEIKKLADSTKVQVAQIESIVSELTKKIDQTNDKVDDIVDDLTKANEKMSEAFNELDGIKEAFDYLTQAFTEVSANVEEQSATTEQMAAHLEQINDISHQIESDTERTGDVLYKISATLNTIRTAMYQHLHDLNDQTKADVSIADHLMWKWNIYNMILGYVTLDDSQVGTEKDCRLGQWLTTLPQTEKCQAVKQSILPPHKRIHDQARAAIKSYTNQRIHDAEESLTQIEKDSHLVVDYIKQIKANLPS</sequence>
<evidence type="ECO:0000256" key="2">
    <source>
        <dbReference type="ARBA" id="ARBA00029447"/>
    </source>
</evidence>
<accession>A0A1I6R2E6</accession>
<evidence type="ECO:0000259" key="5">
    <source>
        <dbReference type="PROSITE" id="PS50111"/>
    </source>
</evidence>
<dbReference type="RefSeq" id="WP_062321506.1">
    <property type="nucleotide sequence ID" value="NZ_BJWJ01000004.1"/>
</dbReference>
<dbReference type="PRINTS" id="PR00260">
    <property type="entry name" value="CHEMTRNSDUCR"/>
</dbReference>
<dbReference type="SMART" id="SM00283">
    <property type="entry name" value="MA"/>
    <property type="match status" value="1"/>
</dbReference>
<reference evidence="6 9" key="2">
    <citation type="submission" date="2019-07" db="EMBL/GenBank/DDBJ databases">
        <title>Whole genome shotgun sequence of Halolactibacillus miurensis NBRC 100873.</title>
        <authorList>
            <person name="Hosoyama A."/>
            <person name="Uohara A."/>
            <person name="Ohji S."/>
            <person name="Ichikawa N."/>
        </authorList>
    </citation>
    <scope>NUCLEOTIDE SEQUENCE [LARGE SCALE GENOMIC DNA]</scope>
    <source>
        <strain evidence="6 9">NBRC 100873</strain>
    </source>
</reference>
<dbReference type="InterPro" id="IPR025991">
    <property type="entry name" value="Chemoreceptor_zinc-bind_dom"/>
</dbReference>
<evidence type="ECO:0000256" key="1">
    <source>
        <dbReference type="ARBA" id="ARBA00023224"/>
    </source>
</evidence>
<dbReference type="PANTHER" id="PTHR32089">
    <property type="entry name" value="METHYL-ACCEPTING CHEMOTAXIS PROTEIN MCPB"/>
    <property type="match status" value="1"/>
</dbReference>
<dbReference type="PROSITE" id="PS50111">
    <property type="entry name" value="CHEMOTAXIS_TRANSDUC_2"/>
    <property type="match status" value="1"/>
</dbReference>
<reference evidence="7 8" key="1">
    <citation type="submission" date="2016-10" db="EMBL/GenBank/DDBJ databases">
        <authorList>
            <person name="de Groot N.N."/>
        </authorList>
    </citation>
    <scope>NUCLEOTIDE SEQUENCE [LARGE SCALE GENOMIC DNA]</scope>
    <source>
        <strain evidence="7 8">DSM 17074</strain>
    </source>
</reference>
<dbReference type="AlphaFoldDB" id="A0A1I6R2E6"/>
<protein>
    <submittedName>
        <fullName evidence="7">Methyl-accepting chemotaxis protein</fullName>
    </submittedName>
</protein>
<dbReference type="Proteomes" id="UP000321773">
    <property type="component" value="Unassembled WGS sequence"/>
</dbReference>
<dbReference type="PANTHER" id="PTHR32089:SF112">
    <property type="entry name" value="LYSOZYME-LIKE PROTEIN-RELATED"/>
    <property type="match status" value="1"/>
</dbReference>
<dbReference type="EMBL" id="BJWJ01000004">
    <property type="protein sequence ID" value="GEM03638.1"/>
    <property type="molecule type" value="Genomic_DNA"/>
</dbReference>
<keyword evidence="1 3" id="KW-0807">Transducer</keyword>
<dbReference type="GO" id="GO:0016020">
    <property type="term" value="C:membrane"/>
    <property type="evidence" value="ECO:0007669"/>
    <property type="project" value="InterPro"/>
</dbReference>
<gene>
    <name evidence="6" type="ORF">HMI01_06260</name>
    <name evidence="7" type="ORF">SAMN05421668_10549</name>
</gene>
<dbReference type="GO" id="GO:0006935">
    <property type="term" value="P:chemotaxis"/>
    <property type="evidence" value="ECO:0007669"/>
    <property type="project" value="InterPro"/>
</dbReference>
<dbReference type="OrthoDB" id="266313at2"/>
<dbReference type="Pfam" id="PF13682">
    <property type="entry name" value="CZB"/>
    <property type="match status" value="1"/>
</dbReference>
<proteinExistence type="inferred from homology"/>
<feature type="coiled-coil region" evidence="4">
    <location>
        <begin position="195"/>
        <end position="243"/>
    </location>
</feature>